<keyword evidence="1" id="KW-0813">Transport</keyword>
<evidence type="ECO:0000259" key="4">
    <source>
        <dbReference type="PROSITE" id="PS50893"/>
    </source>
</evidence>
<accession>A0ABS1SHG6</accession>
<dbReference type="GO" id="GO:0005524">
    <property type="term" value="F:ATP binding"/>
    <property type="evidence" value="ECO:0007669"/>
    <property type="project" value="UniProtKB-KW"/>
</dbReference>
<reference evidence="5 6" key="1">
    <citation type="submission" date="2018-09" db="EMBL/GenBank/DDBJ databases">
        <title>Comparative genomics of Leucobacter spp.</title>
        <authorList>
            <person name="Reis A.C."/>
            <person name="Kolvenbach B.A."/>
            <person name="Corvini P.F.X."/>
            <person name="Nunes O.C."/>
        </authorList>
    </citation>
    <scope>NUCLEOTIDE SEQUENCE [LARGE SCALE GENOMIC DNA]</scope>
    <source>
        <strain evidence="5 6">TAN 31504</strain>
    </source>
</reference>
<comment type="caution">
    <text evidence="5">The sequence shown here is derived from an EMBL/GenBank/DDBJ whole genome shotgun (WGS) entry which is preliminary data.</text>
</comment>
<dbReference type="Gene3D" id="3.40.50.300">
    <property type="entry name" value="P-loop containing nucleotide triphosphate hydrolases"/>
    <property type="match status" value="1"/>
</dbReference>
<dbReference type="InterPro" id="IPR003593">
    <property type="entry name" value="AAA+_ATPase"/>
</dbReference>
<dbReference type="InterPro" id="IPR050166">
    <property type="entry name" value="ABC_transporter_ATP-bind"/>
</dbReference>
<dbReference type="PANTHER" id="PTHR42788">
    <property type="entry name" value="TAURINE IMPORT ATP-BINDING PROTEIN-RELATED"/>
    <property type="match status" value="1"/>
</dbReference>
<keyword evidence="6" id="KW-1185">Reference proteome</keyword>
<evidence type="ECO:0000313" key="6">
    <source>
        <dbReference type="Proteomes" id="UP001645859"/>
    </source>
</evidence>
<name>A0ABS1SHG6_9MICO</name>
<evidence type="ECO:0000256" key="1">
    <source>
        <dbReference type="ARBA" id="ARBA00022448"/>
    </source>
</evidence>
<dbReference type="RefSeq" id="WP_202344187.1">
    <property type="nucleotide sequence ID" value="NZ_BAAAPI010000013.1"/>
</dbReference>
<evidence type="ECO:0000313" key="5">
    <source>
        <dbReference type="EMBL" id="MBL3678914.1"/>
    </source>
</evidence>
<dbReference type="PANTHER" id="PTHR42788:SF13">
    <property type="entry name" value="ALIPHATIC SULFONATES IMPORT ATP-BINDING PROTEIN SSUB"/>
    <property type="match status" value="1"/>
</dbReference>
<gene>
    <name evidence="5" type="ORF">D3230_06340</name>
</gene>
<dbReference type="EMBL" id="QYAC01000003">
    <property type="protein sequence ID" value="MBL3678914.1"/>
    <property type="molecule type" value="Genomic_DNA"/>
</dbReference>
<dbReference type="InterPro" id="IPR003439">
    <property type="entry name" value="ABC_transporter-like_ATP-bd"/>
</dbReference>
<dbReference type="Pfam" id="PF00005">
    <property type="entry name" value="ABC_tran"/>
    <property type="match status" value="1"/>
</dbReference>
<organism evidence="5 6">
    <name type="scientific">Leucobacter chromiireducens subsp. solipictus</name>
    <dbReference type="NCBI Taxonomy" id="398235"/>
    <lineage>
        <taxon>Bacteria</taxon>
        <taxon>Bacillati</taxon>
        <taxon>Actinomycetota</taxon>
        <taxon>Actinomycetes</taxon>
        <taxon>Micrococcales</taxon>
        <taxon>Microbacteriaceae</taxon>
        <taxon>Leucobacter</taxon>
    </lineage>
</organism>
<dbReference type="SMART" id="SM00382">
    <property type="entry name" value="AAA"/>
    <property type="match status" value="1"/>
</dbReference>
<evidence type="ECO:0000256" key="2">
    <source>
        <dbReference type="ARBA" id="ARBA00022741"/>
    </source>
</evidence>
<keyword evidence="2" id="KW-0547">Nucleotide-binding</keyword>
<dbReference type="InterPro" id="IPR027417">
    <property type="entry name" value="P-loop_NTPase"/>
</dbReference>
<dbReference type="InterPro" id="IPR017871">
    <property type="entry name" value="ABC_transporter-like_CS"/>
</dbReference>
<proteinExistence type="predicted"/>
<dbReference type="SUPFAM" id="SSF52540">
    <property type="entry name" value="P-loop containing nucleoside triphosphate hydrolases"/>
    <property type="match status" value="1"/>
</dbReference>
<feature type="domain" description="ABC transporter" evidence="4">
    <location>
        <begin position="11"/>
        <end position="244"/>
    </location>
</feature>
<evidence type="ECO:0000256" key="3">
    <source>
        <dbReference type="ARBA" id="ARBA00022840"/>
    </source>
</evidence>
<dbReference type="PROSITE" id="PS00211">
    <property type="entry name" value="ABC_TRANSPORTER_1"/>
    <property type="match status" value="1"/>
</dbReference>
<dbReference type="PROSITE" id="PS50893">
    <property type="entry name" value="ABC_TRANSPORTER_2"/>
    <property type="match status" value="1"/>
</dbReference>
<dbReference type="Proteomes" id="UP001645859">
    <property type="component" value="Unassembled WGS sequence"/>
</dbReference>
<keyword evidence="3 5" id="KW-0067">ATP-binding</keyword>
<dbReference type="CDD" id="cd03293">
    <property type="entry name" value="ABC_NrtD_SsuB_transporters"/>
    <property type="match status" value="1"/>
</dbReference>
<sequence>MSERHATPIEVRCDDVSKRYTTRSGAVTALERVTVRVRPGEFVSLLGPSGCGKTTLLRLIAGLEAACEGTVSIDGQAVTRAHPELGVVFQTDLLMPWRTVLDNVLLQAEVRGQKSPETVRRATELLEQVGLRDFIASYPHELSGGMRQRVGICRALLHRPRLLLMDEPFAALDAMTRDQISVELSDLAARAGTTIIFVTHSIPEAVFLSDRIYVMSARPGEIAAEVSIEQPQPRQLHHRQQPEFVSSVAEVTSIFESLGVFHSTPQQTQETE</sequence>
<protein>
    <submittedName>
        <fullName evidence="5">ABC transporter ATP-binding protein</fullName>
    </submittedName>
</protein>